<dbReference type="PANTHER" id="PTHR47098:SF1">
    <property type="entry name" value="PFKB FAMILY CARBOHYDRATE KINASE SUPERFAMILY (AFU_ORTHOLOGUE AFUA_4G09500)"/>
    <property type="match status" value="1"/>
</dbReference>
<reference evidence="2" key="1">
    <citation type="submission" date="2023-06" db="EMBL/GenBank/DDBJ databases">
        <title>Genome-scale phylogeny and comparative genomics of the fungal order Sordariales.</title>
        <authorList>
            <consortium name="Lawrence Berkeley National Laboratory"/>
            <person name="Hensen N."/>
            <person name="Bonometti L."/>
            <person name="Westerberg I."/>
            <person name="Brannstrom I.O."/>
            <person name="Guillou S."/>
            <person name="Cros-Aarteil S."/>
            <person name="Calhoun S."/>
            <person name="Haridas S."/>
            <person name="Kuo A."/>
            <person name="Mondo S."/>
            <person name="Pangilinan J."/>
            <person name="Riley R."/>
            <person name="Labutti K."/>
            <person name="Andreopoulos B."/>
            <person name="Lipzen A."/>
            <person name="Chen C."/>
            <person name="Yanf M."/>
            <person name="Daum C."/>
            <person name="Ng V."/>
            <person name="Clum A."/>
            <person name="Steindorff A."/>
            <person name="Ohm R."/>
            <person name="Martin F."/>
            <person name="Silar P."/>
            <person name="Natvig D."/>
            <person name="Lalanne C."/>
            <person name="Gautier V."/>
            <person name="Ament-Velasquez S.L."/>
            <person name="Kruys A."/>
            <person name="Hutchinson M.I."/>
            <person name="Powell A.J."/>
            <person name="Barry K."/>
            <person name="Miller A.N."/>
            <person name="Grigoriev I.V."/>
            <person name="Debuchy R."/>
            <person name="Gladieux P."/>
            <person name="Thoren M.H."/>
            <person name="Johannesson H."/>
        </authorList>
    </citation>
    <scope>NUCLEOTIDE SEQUENCE</scope>
    <source>
        <strain evidence="2">CBS 540.89</strain>
    </source>
</reference>
<dbReference type="Proteomes" id="UP001172159">
    <property type="component" value="Unassembled WGS sequence"/>
</dbReference>
<accession>A0AA40E3U2</accession>
<dbReference type="SUPFAM" id="SSF53613">
    <property type="entry name" value="Ribokinase-like"/>
    <property type="match status" value="1"/>
</dbReference>
<dbReference type="Gene3D" id="3.40.1190.20">
    <property type="match status" value="1"/>
</dbReference>
<evidence type="ECO:0000313" key="3">
    <source>
        <dbReference type="Proteomes" id="UP001172159"/>
    </source>
</evidence>
<dbReference type="PANTHER" id="PTHR47098">
    <property type="entry name" value="PROTEIN MAK32"/>
    <property type="match status" value="1"/>
</dbReference>
<sequence length="375" mass="39877">MDSLHFSTGPGTQIKFVSLGMVVLDKICFPNGKTLFDVPGGSGLYSTLGARIAATGTTETEEIGSVILAGRDFPASLQGVLRDWGLSLLFKMDPSRLSTRGLLQYKRPNFTGRPDFSLHNPSPPANPADLKGDPNLLRSTAFHFLASPQDLRKFVSSLMSLRAADGVLAQPLMVWEPAPASCTPENRDLQTCAAKLVDVYSPNHTEFLAIFEAPSTTAAAAAAIAPKTLGFDCSAIERHALRLVDRGVGPHGTGVVVIRSGEHGCLVASRSYPARWFPAFYDSNSPKVVDVTGAGNAFLGAFTVMLATAADLTEATITSSVVASLAIEQIGLPRKGISNDKTETWNGIDISSRIDEYRAKLAGVGGPVKGEKFRI</sequence>
<dbReference type="EMBL" id="JAUKTV010000011">
    <property type="protein sequence ID" value="KAK0724027.1"/>
    <property type="molecule type" value="Genomic_DNA"/>
</dbReference>
<evidence type="ECO:0000313" key="2">
    <source>
        <dbReference type="EMBL" id="KAK0724027.1"/>
    </source>
</evidence>
<dbReference type="Pfam" id="PF00294">
    <property type="entry name" value="PfkB"/>
    <property type="match status" value="1"/>
</dbReference>
<name>A0AA40E3U2_9PEZI</name>
<dbReference type="InterPro" id="IPR029056">
    <property type="entry name" value="Ribokinase-like"/>
</dbReference>
<proteinExistence type="predicted"/>
<feature type="domain" description="Carbohydrate kinase PfkB" evidence="1">
    <location>
        <begin position="251"/>
        <end position="331"/>
    </location>
</feature>
<comment type="caution">
    <text evidence="2">The sequence shown here is derived from an EMBL/GenBank/DDBJ whole genome shotgun (WGS) entry which is preliminary data.</text>
</comment>
<keyword evidence="3" id="KW-1185">Reference proteome</keyword>
<gene>
    <name evidence="2" type="ORF">B0T21DRAFT_386140</name>
</gene>
<dbReference type="AlphaFoldDB" id="A0AA40E3U2"/>
<organism evidence="2 3">
    <name type="scientific">Apiosordaria backusii</name>
    <dbReference type="NCBI Taxonomy" id="314023"/>
    <lineage>
        <taxon>Eukaryota</taxon>
        <taxon>Fungi</taxon>
        <taxon>Dikarya</taxon>
        <taxon>Ascomycota</taxon>
        <taxon>Pezizomycotina</taxon>
        <taxon>Sordariomycetes</taxon>
        <taxon>Sordariomycetidae</taxon>
        <taxon>Sordariales</taxon>
        <taxon>Lasiosphaeriaceae</taxon>
        <taxon>Apiosordaria</taxon>
    </lineage>
</organism>
<dbReference type="InterPro" id="IPR011611">
    <property type="entry name" value="PfkB_dom"/>
</dbReference>
<protein>
    <submittedName>
        <fullName evidence="2">Ribokinase-like protein</fullName>
    </submittedName>
</protein>
<evidence type="ECO:0000259" key="1">
    <source>
        <dbReference type="Pfam" id="PF00294"/>
    </source>
</evidence>